<evidence type="ECO:0000256" key="1">
    <source>
        <dbReference type="SAM" id="Coils"/>
    </source>
</evidence>
<keyword evidence="1" id="KW-0175">Coiled coil</keyword>
<gene>
    <name evidence="4" type="ORF">ERS852523_02968</name>
</gene>
<accession>A0A174RD39</accession>
<dbReference type="NCBIfam" id="NF033517">
    <property type="entry name" value="transpos_IS66"/>
    <property type="match status" value="1"/>
</dbReference>
<organism evidence="4 5">
    <name type="scientific">Blautia wexlerae</name>
    <dbReference type="NCBI Taxonomy" id="418240"/>
    <lineage>
        <taxon>Bacteria</taxon>
        <taxon>Bacillati</taxon>
        <taxon>Bacillota</taxon>
        <taxon>Clostridia</taxon>
        <taxon>Lachnospirales</taxon>
        <taxon>Lachnospiraceae</taxon>
        <taxon>Blautia</taxon>
    </lineage>
</organism>
<dbReference type="Pfam" id="PF13007">
    <property type="entry name" value="LZ_Tnp_IS66"/>
    <property type="match status" value="1"/>
</dbReference>
<dbReference type="InterPro" id="IPR052344">
    <property type="entry name" value="Transposase-related"/>
</dbReference>
<protein>
    <submittedName>
        <fullName evidence="4">Transposase and inactivated derivatives</fullName>
    </submittedName>
</protein>
<dbReference type="RefSeq" id="WP_055152560.1">
    <property type="nucleotide sequence ID" value="NZ_CZAW01000036.1"/>
</dbReference>
<dbReference type="Pfam" id="PF03050">
    <property type="entry name" value="DDE_Tnp_IS66"/>
    <property type="match status" value="1"/>
</dbReference>
<sequence>MAKYTEEQLNTCSKEMLITLLLSMQDQMEQLNQNFEKLVEQLSVANNQRYGRSSEKLSVIDGQMTLDMIFNEAEALTENLYVVEPTEEQVLPTKKKKTVGKREADLKGLPVESIAHKLTTEKLTEIFGPNGWKELPDEIYHRVRVKPAEYWVEEHHVGVYAGKDNQTIVKGDRPKSLLRNSIVTPSLAASIMNAKFTNGLPIYRISQEFQRNDIHISRQVMANWMIQLADRYLGIVYDRLHEQLLGYHVLQADETPVKVSKDGRPANANSYMWVYRTGKYYKNTPIILYDYQKTRSAEHPERFLKGFEGLVVTDAHSAYGKLDREIKELSFSACWAHARRRFAEALKALPKEKRENASDTIAAQALTRIAAIYHLDNELSDLSPEVNNPVPVSLLSGDRKPQIRFLGNHPSGSGNLYHKSFRM</sequence>
<proteinExistence type="predicted"/>
<dbReference type="EMBL" id="CZAW01000036">
    <property type="protein sequence ID" value="CUP83343.1"/>
    <property type="molecule type" value="Genomic_DNA"/>
</dbReference>
<dbReference type="PANTHER" id="PTHR33678">
    <property type="entry name" value="BLL1576 PROTEIN"/>
    <property type="match status" value="1"/>
</dbReference>
<feature type="domain" description="Transposase TnpC homeodomain" evidence="3">
    <location>
        <begin position="38"/>
        <end position="114"/>
    </location>
</feature>
<evidence type="ECO:0000313" key="5">
    <source>
        <dbReference type="Proteomes" id="UP000095712"/>
    </source>
</evidence>
<dbReference type="Proteomes" id="UP000095712">
    <property type="component" value="Unassembled WGS sequence"/>
</dbReference>
<evidence type="ECO:0000259" key="3">
    <source>
        <dbReference type="Pfam" id="PF13007"/>
    </source>
</evidence>
<name>A0A174RD39_9FIRM</name>
<feature type="coiled-coil region" evidence="1">
    <location>
        <begin position="14"/>
        <end position="48"/>
    </location>
</feature>
<reference evidence="4 5" key="1">
    <citation type="submission" date="2015-09" db="EMBL/GenBank/DDBJ databases">
        <authorList>
            <consortium name="Pathogen Informatics"/>
        </authorList>
    </citation>
    <scope>NUCLEOTIDE SEQUENCE [LARGE SCALE GENOMIC DNA]</scope>
    <source>
        <strain evidence="4 5">2789STDY5834911</strain>
    </source>
</reference>
<feature type="domain" description="Transposase IS66 central" evidence="2">
    <location>
        <begin position="181"/>
        <end position="380"/>
    </location>
</feature>
<dbReference type="AlphaFoldDB" id="A0A174RD39"/>
<dbReference type="InterPro" id="IPR024463">
    <property type="entry name" value="Transposase_TnpC_homeodom"/>
</dbReference>
<dbReference type="InterPro" id="IPR004291">
    <property type="entry name" value="Transposase_IS66_central"/>
</dbReference>
<dbReference type="OrthoDB" id="9760067at2"/>
<evidence type="ECO:0000259" key="2">
    <source>
        <dbReference type="Pfam" id="PF03050"/>
    </source>
</evidence>
<evidence type="ECO:0000313" key="4">
    <source>
        <dbReference type="EMBL" id="CUP83343.1"/>
    </source>
</evidence>